<name>A0AAV0G9B7_9ASTE</name>
<evidence type="ECO:0000256" key="1">
    <source>
        <dbReference type="SAM" id="Coils"/>
    </source>
</evidence>
<feature type="coiled-coil region" evidence="1">
    <location>
        <begin position="544"/>
        <end position="571"/>
    </location>
</feature>
<comment type="caution">
    <text evidence="4">The sequence shown here is derived from an EMBL/GenBank/DDBJ whole genome shotgun (WGS) entry which is preliminary data.</text>
</comment>
<dbReference type="EMBL" id="CAMAPF010001057">
    <property type="protein sequence ID" value="CAH9143972.1"/>
    <property type="molecule type" value="Genomic_DNA"/>
</dbReference>
<feature type="domain" description="Transposase (putative) gypsy type" evidence="3">
    <location>
        <begin position="177"/>
        <end position="239"/>
    </location>
</feature>
<sequence>MCRCTPSRLTMQHGGCSSHQNDGRGSHTAMQVEVQPLPKPSDSGLPAIIEGKQGAAMKPIRVSRGPRPRMHGGKATEHQVEAPARQIATSEGQQLSVPRIARAQHVDMSDSDDDSGAREDPSLWWGLDNSGIVNLPPHIQDEDLAAAYSLIGANCSLRTPEATEVLSHPPVHYFGVHIRSLELGMVVPLHPFLVRFLHFLGVAPGQLAPTAHMFVAAFVARCEDVGLTPTIDLFFSCFQWRASSFFASISQRPVSKLFRPGYPNSGSRWKKRWIWVSDATLQSPPFQWGDRLRKCDRVALSPDLKSSIETLSAGGPRSISSYLEVPDRPEKHIIGAESDDDDEEAQPFTARVAPTATKGKEHGAPPNRVAQVPRRVRVTFGPQPAAQAEKKQKRDIVDLLVELDESDDEEVEPHVATAPVAPQATAGKGHGAPPGRERHVLEGTTVTPEFQSAGQAHEDAGEKMAERVGCDTQHTIAYTFPSPGASIMHEGFPVVDYASAVLPPGDLARMTSQGFQPFMEGSIRTHVEGLAKTIGALWAANHSQARLQREVDEVRAALQDREKALSELQLSHARECEEGAKQAAKKAILEFKASDEFQKTISDRVEAKESVLVNKWLKTDEGEYWHAREVLHAFQSGKYLTQHKLYDQLEGLGPDFHPSALGLPARMKKPEAAIALLPPGVYRQEEEFGNSNEWCWFFPRPSEDMAPFASGQLEGALESNEDLVAVLDEIPEVGGDGHVLP</sequence>
<proteinExistence type="predicted"/>
<feature type="region of interest" description="Disordered" evidence="2">
    <location>
        <begin position="1"/>
        <end position="27"/>
    </location>
</feature>
<feature type="compositionally biased region" description="Polar residues" evidence="2">
    <location>
        <begin position="7"/>
        <end position="20"/>
    </location>
</feature>
<organism evidence="4 5">
    <name type="scientific">Cuscuta epithymum</name>
    <dbReference type="NCBI Taxonomy" id="186058"/>
    <lineage>
        <taxon>Eukaryota</taxon>
        <taxon>Viridiplantae</taxon>
        <taxon>Streptophyta</taxon>
        <taxon>Embryophyta</taxon>
        <taxon>Tracheophyta</taxon>
        <taxon>Spermatophyta</taxon>
        <taxon>Magnoliopsida</taxon>
        <taxon>eudicotyledons</taxon>
        <taxon>Gunneridae</taxon>
        <taxon>Pentapetalae</taxon>
        <taxon>asterids</taxon>
        <taxon>lamiids</taxon>
        <taxon>Solanales</taxon>
        <taxon>Convolvulaceae</taxon>
        <taxon>Cuscuteae</taxon>
        <taxon>Cuscuta</taxon>
        <taxon>Cuscuta subgen. Cuscuta</taxon>
    </lineage>
</organism>
<accession>A0AAV0G9B7</accession>
<dbReference type="Pfam" id="PF04195">
    <property type="entry name" value="Transposase_28"/>
    <property type="match status" value="1"/>
</dbReference>
<dbReference type="PANTHER" id="PTHR31099">
    <property type="entry name" value="OS06G0165300 PROTEIN"/>
    <property type="match status" value="1"/>
</dbReference>
<evidence type="ECO:0000313" key="4">
    <source>
        <dbReference type="EMBL" id="CAH9143972.1"/>
    </source>
</evidence>
<dbReference type="InterPro" id="IPR007321">
    <property type="entry name" value="Transposase_28"/>
</dbReference>
<dbReference type="AlphaFoldDB" id="A0AAV0G9B7"/>
<gene>
    <name evidence="4" type="ORF">CEPIT_LOCUS41090</name>
</gene>
<reference evidence="4" key="1">
    <citation type="submission" date="2022-07" db="EMBL/GenBank/DDBJ databases">
        <authorList>
            <person name="Macas J."/>
            <person name="Novak P."/>
            <person name="Neumann P."/>
        </authorList>
    </citation>
    <scope>NUCLEOTIDE SEQUENCE</scope>
</reference>
<feature type="compositionally biased region" description="Polar residues" evidence="2">
    <location>
        <begin position="87"/>
        <end position="96"/>
    </location>
</feature>
<evidence type="ECO:0000259" key="3">
    <source>
        <dbReference type="Pfam" id="PF04195"/>
    </source>
</evidence>
<keyword evidence="5" id="KW-1185">Reference proteome</keyword>
<dbReference type="Proteomes" id="UP001152523">
    <property type="component" value="Unassembled WGS sequence"/>
</dbReference>
<keyword evidence="1" id="KW-0175">Coiled coil</keyword>
<feature type="region of interest" description="Disordered" evidence="2">
    <location>
        <begin position="64"/>
        <end position="99"/>
    </location>
</feature>
<dbReference type="PANTHER" id="PTHR31099:SF28">
    <property type="entry name" value="F5J5.12"/>
    <property type="match status" value="1"/>
</dbReference>
<protein>
    <recommendedName>
        <fullName evidence="3">Transposase (putative) gypsy type domain-containing protein</fullName>
    </recommendedName>
</protein>
<evidence type="ECO:0000256" key="2">
    <source>
        <dbReference type="SAM" id="MobiDB-lite"/>
    </source>
</evidence>
<evidence type="ECO:0000313" key="5">
    <source>
        <dbReference type="Proteomes" id="UP001152523"/>
    </source>
</evidence>